<dbReference type="EMBL" id="LT594324">
    <property type="protein sequence ID" value="SBT51112.1"/>
    <property type="molecule type" value="Genomic_DNA"/>
</dbReference>
<organism evidence="2 3">
    <name type="scientific">Micromonospora narathiwatensis</name>
    <dbReference type="NCBI Taxonomy" id="299146"/>
    <lineage>
        <taxon>Bacteria</taxon>
        <taxon>Bacillati</taxon>
        <taxon>Actinomycetota</taxon>
        <taxon>Actinomycetes</taxon>
        <taxon>Micromonosporales</taxon>
        <taxon>Micromonosporaceae</taxon>
        <taxon>Micromonospora</taxon>
    </lineage>
</organism>
<evidence type="ECO:0000256" key="1">
    <source>
        <dbReference type="SAM" id="Phobius"/>
    </source>
</evidence>
<keyword evidence="1" id="KW-0812">Transmembrane</keyword>
<accession>A0A1A9A4H9</accession>
<gene>
    <name evidence="2" type="ORF">GA0070621_3937</name>
</gene>
<dbReference type="Proteomes" id="UP000198765">
    <property type="component" value="Chromosome I"/>
</dbReference>
<dbReference type="OrthoDB" id="3355096at2"/>
<reference evidence="2 3" key="1">
    <citation type="submission" date="2016-06" db="EMBL/GenBank/DDBJ databases">
        <authorList>
            <person name="Kjaerup R.B."/>
            <person name="Dalgaard T.S."/>
            <person name="Juul-Madsen H.R."/>
        </authorList>
    </citation>
    <scope>NUCLEOTIDE SEQUENCE [LARGE SCALE GENOMIC DNA]</scope>
    <source>
        <strain evidence="2 3">DSM 45248</strain>
    </source>
</reference>
<dbReference type="PATRIC" id="fig|299146.4.peg.4075"/>
<keyword evidence="1" id="KW-1133">Transmembrane helix</keyword>
<sequence length="348" mass="36927">MNLTDLKQVFDERSGDPVEHVVHHLRLHGVRAKVVARRRRRVATWTACAIVAVAGVAAAAVVPGLRPDVTPTPADSPSPVRTIEGFPEYADGARIVAAKSAALPQRRIELTIVPTTLDLVVFSRCDGTGEKGTLKGTLTANGHGFVSGGCTTGTFRSQGWGGMDVSVGKPATFVMTITGARQPDETGGDDIPIPDTGTFGLAIGERIPFDRYPLPPRPSGTLDPLPEVLPAGCTEALCPDAVIIRSDPADPARPVRRTLTWQTMRGIDMVAQTPGLLHLRVNGVEITTGEWWDYAMSGSGMYGDKDGDWKRFGLGLRPGDSAAIEIVPEHITGAWQVVFSPDRAGGGG</sequence>
<evidence type="ECO:0000313" key="2">
    <source>
        <dbReference type="EMBL" id="SBT51112.1"/>
    </source>
</evidence>
<dbReference type="AlphaFoldDB" id="A0A1A9A4H9"/>
<name>A0A1A9A4H9_9ACTN</name>
<protein>
    <submittedName>
        <fullName evidence="2">Uncharacterized protein</fullName>
    </submittedName>
</protein>
<feature type="transmembrane region" description="Helical" evidence="1">
    <location>
        <begin position="42"/>
        <end position="65"/>
    </location>
</feature>
<dbReference type="RefSeq" id="WP_091197957.1">
    <property type="nucleotide sequence ID" value="NZ_LT594324.1"/>
</dbReference>
<keyword evidence="1" id="KW-0472">Membrane</keyword>
<proteinExistence type="predicted"/>
<evidence type="ECO:0000313" key="3">
    <source>
        <dbReference type="Proteomes" id="UP000198765"/>
    </source>
</evidence>
<keyword evidence="3" id="KW-1185">Reference proteome</keyword>